<dbReference type="EMBL" id="CAMXCT010000673">
    <property type="protein sequence ID" value="CAI3981976.1"/>
    <property type="molecule type" value="Genomic_DNA"/>
</dbReference>
<evidence type="ECO:0000313" key="4">
    <source>
        <dbReference type="Proteomes" id="UP001152797"/>
    </source>
</evidence>
<name>A0A9P1GIK4_9DINO</name>
<reference evidence="3 4" key="2">
    <citation type="submission" date="2024-05" db="EMBL/GenBank/DDBJ databases">
        <authorList>
            <person name="Chen Y."/>
            <person name="Shah S."/>
            <person name="Dougan E. K."/>
            <person name="Thang M."/>
            <person name="Chan C."/>
        </authorList>
    </citation>
    <scope>NUCLEOTIDE SEQUENCE [LARGE SCALE GENOMIC DNA]</scope>
</reference>
<protein>
    <submittedName>
        <fullName evidence="3">Sulfotransferase</fullName>
    </submittedName>
</protein>
<evidence type="ECO:0000313" key="2">
    <source>
        <dbReference type="EMBL" id="CAI4014458.1"/>
    </source>
</evidence>
<evidence type="ECO:0000313" key="1">
    <source>
        <dbReference type="EMBL" id="CAI3981976.1"/>
    </source>
</evidence>
<dbReference type="EMBL" id="CAMXCT030000673">
    <property type="protein sequence ID" value="CAL4769288.1"/>
    <property type="molecule type" value="Genomic_DNA"/>
</dbReference>
<dbReference type="OrthoDB" id="416042at2759"/>
<dbReference type="GO" id="GO:0016020">
    <property type="term" value="C:membrane"/>
    <property type="evidence" value="ECO:0007669"/>
    <property type="project" value="InterPro"/>
</dbReference>
<gene>
    <name evidence="2" type="ORF">C1SCF055_LOCUS39360</name>
    <name evidence="1" type="ORF">C1SCF055_LOCUS9718</name>
</gene>
<dbReference type="SUPFAM" id="SSF52540">
    <property type="entry name" value="P-loop containing nucleoside triphosphate hydrolases"/>
    <property type="match status" value="1"/>
</dbReference>
<dbReference type="AlphaFoldDB" id="A0A9P1GIK4"/>
<dbReference type="EMBL" id="CAMXCT020000673">
    <property type="protein sequence ID" value="CAL1135351.1"/>
    <property type="molecule type" value="Genomic_DNA"/>
</dbReference>
<organism evidence="2">
    <name type="scientific">Cladocopium goreaui</name>
    <dbReference type="NCBI Taxonomy" id="2562237"/>
    <lineage>
        <taxon>Eukaryota</taxon>
        <taxon>Sar</taxon>
        <taxon>Alveolata</taxon>
        <taxon>Dinophyceae</taxon>
        <taxon>Suessiales</taxon>
        <taxon>Symbiodiniaceae</taxon>
        <taxon>Cladocopium</taxon>
    </lineage>
</organism>
<accession>A0A9P1GIK4</accession>
<dbReference type="Proteomes" id="UP001152797">
    <property type="component" value="Unassembled WGS sequence"/>
</dbReference>
<dbReference type="InterPro" id="IPR027417">
    <property type="entry name" value="P-loop_NTPase"/>
</dbReference>
<dbReference type="EMBL" id="CAMXCT010006357">
    <property type="protein sequence ID" value="CAI4014458.1"/>
    <property type="molecule type" value="Genomic_DNA"/>
</dbReference>
<sequence length="340" mass="38896">MECGKVVRWAVLLGFLGAAVLEYSFALSPRASEIVVAQVSGANATHTILDTSSSFLASPSFLETSPSIPQTPPSVGEAAPSFLEWSEQKRQPPQLLQAGLNLPSKVSQECLKFIHIPKNAGSTVYEEAEKYKYGWSVDDHTLKCLRGEKCTNYGFTRPCCRPKQSKDRCSIWHFPPAEDSVLAERYARCKTFCIIRNPLGRFISEYKWHILRWSKGSKNKRHKNLICSPAALENYFEEVKRGGRLNFADDCHLLPQVKYVFSNDLQRLHCNHVLRFENLTSEFNAIMKAYRLAIRLEDGNEGLHKHYYAIPCKITLTEEMKSWIYETYRQDFELFGYSMA</sequence>
<comment type="caution">
    <text evidence="2">The sequence shown here is derived from an EMBL/GenBank/DDBJ whole genome shotgun (WGS) entry which is preliminary data.</text>
</comment>
<dbReference type="EMBL" id="CAMXCT020006357">
    <property type="protein sequence ID" value="CAL1167833.1"/>
    <property type="molecule type" value="Genomic_DNA"/>
</dbReference>
<reference evidence="2" key="1">
    <citation type="submission" date="2022-10" db="EMBL/GenBank/DDBJ databases">
        <authorList>
            <person name="Chen Y."/>
            <person name="Dougan E. K."/>
            <person name="Chan C."/>
            <person name="Rhodes N."/>
            <person name="Thang M."/>
        </authorList>
    </citation>
    <scope>NUCLEOTIDE SEQUENCE</scope>
</reference>
<proteinExistence type="predicted"/>
<evidence type="ECO:0000313" key="3">
    <source>
        <dbReference type="EMBL" id="CAL4769288.1"/>
    </source>
</evidence>
<keyword evidence="4" id="KW-1185">Reference proteome</keyword>
<dbReference type="Pfam" id="PF03567">
    <property type="entry name" value="Sulfotransfer_2"/>
    <property type="match status" value="1"/>
</dbReference>
<dbReference type="GO" id="GO:0008146">
    <property type="term" value="F:sulfotransferase activity"/>
    <property type="evidence" value="ECO:0007669"/>
    <property type="project" value="InterPro"/>
</dbReference>
<dbReference type="EMBL" id="CAMXCT030006357">
    <property type="protein sequence ID" value="CAL4801770.1"/>
    <property type="molecule type" value="Genomic_DNA"/>
</dbReference>
<dbReference type="Gene3D" id="3.40.50.300">
    <property type="entry name" value="P-loop containing nucleotide triphosphate hydrolases"/>
    <property type="match status" value="1"/>
</dbReference>
<dbReference type="InterPro" id="IPR005331">
    <property type="entry name" value="Sulfotransferase"/>
</dbReference>